<dbReference type="InterPro" id="IPR003439">
    <property type="entry name" value="ABC_transporter-like_ATP-bd"/>
</dbReference>
<dbReference type="Gene3D" id="3.40.50.300">
    <property type="entry name" value="P-loop containing nucleotide triphosphate hydrolases"/>
    <property type="match status" value="1"/>
</dbReference>
<evidence type="ECO:0000256" key="3">
    <source>
        <dbReference type="ARBA" id="ARBA00022741"/>
    </source>
</evidence>
<evidence type="ECO:0000259" key="5">
    <source>
        <dbReference type="PROSITE" id="PS50893"/>
    </source>
</evidence>
<dbReference type="InterPro" id="IPR017871">
    <property type="entry name" value="ABC_transporter-like_CS"/>
</dbReference>
<dbReference type="PROSITE" id="PS00211">
    <property type="entry name" value="ABC_TRANSPORTER_1"/>
    <property type="match status" value="1"/>
</dbReference>
<dbReference type="PANTHER" id="PTHR42798:SF6">
    <property type="entry name" value="CELL DIVISION ATP-BINDING PROTEIN FTSE"/>
    <property type="match status" value="1"/>
</dbReference>
<keyword evidence="3" id="KW-0547">Nucleotide-binding</keyword>
<dbReference type="Proteomes" id="UP000184241">
    <property type="component" value="Unassembled WGS sequence"/>
</dbReference>
<name>A0A1M5YLX9_9CLOT</name>
<dbReference type="SUPFAM" id="SSF52540">
    <property type="entry name" value="P-loop containing nucleoside triphosphate hydrolases"/>
    <property type="match status" value="1"/>
</dbReference>
<dbReference type="SMART" id="SM00382">
    <property type="entry name" value="AAA"/>
    <property type="match status" value="1"/>
</dbReference>
<keyword evidence="4 6" id="KW-0067">ATP-binding</keyword>
<evidence type="ECO:0000256" key="2">
    <source>
        <dbReference type="ARBA" id="ARBA00022448"/>
    </source>
</evidence>
<protein>
    <submittedName>
        <fullName evidence="6">Putative ABC transport system ATP-binding protein</fullName>
    </submittedName>
</protein>
<proteinExistence type="inferred from homology"/>
<sequence length="234" mass="25980">MKNEYALQLNNISKSYQDGEQQNNILKNVSLEVKPGQFIAIIGPSGSGKSTFLSISGALLSPTDGSVVVGGEKLLNKQNKKLVKIRREKIGFIFQSHHLFPYLTAKEQLTLVLDMNKKNGKSKMNADDMLNDLGLSECSNKYPSKMSGGEKQRVAIARAFMNNPDVILADEPTASLDGVRGRQVVELIKKEVKKHNKAAIMVTHDERVLDLVDVVYRLENSQLKKVADYKAVNH</sequence>
<gene>
    <name evidence="6" type="ORF">SAMN02745941_02122</name>
</gene>
<evidence type="ECO:0000313" key="7">
    <source>
        <dbReference type="Proteomes" id="UP000184241"/>
    </source>
</evidence>
<evidence type="ECO:0000256" key="4">
    <source>
        <dbReference type="ARBA" id="ARBA00022840"/>
    </source>
</evidence>
<dbReference type="InterPro" id="IPR027417">
    <property type="entry name" value="P-loop_NTPase"/>
</dbReference>
<dbReference type="RefSeq" id="WP_073019273.1">
    <property type="nucleotide sequence ID" value="NZ_FQXU01000006.1"/>
</dbReference>
<dbReference type="GO" id="GO:0005524">
    <property type="term" value="F:ATP binding"/>
    <property type="evidence" value="ECO:0007669"/>
    <property type="project" value="UniProtKB-KW"/>
</dbReference>
<dbReference type="FunFam" id="3.40.50.300:FF:000032">
    <property type="entry name" value="Export ABC transporter ATP-binding protein"/>
    <property type="match status" value="1"/>
</dbReference>
<dbReference type="AlphaFoldDB" id="A0A1M5YLX9"/>
<dbReference type="PROSITE" id="PS50893">
    <property type="entry name" value="ABC_TRANSPORTER_2"/>
    <property type="match status" value="1"/>
</dbReference>
<evidence type="ECO:0000313" key="6">
    <source>
        <dbReference type="EMBL" id="SHI12854.1"/>
    </source>
</evidence>
<dbReference type="GO" id="GO:0098796">
    <property type="term" value="C:membrane protein complex"/>
    <property type="evidence" value="ECO:0007669"/>
    <property type="project" value="UniProtKB-ARBA"/>
</dbReference>
<dbReference type="CDD" id="cd03255">
    <property type="entry name" value="ABC_MJ0796_LolCDE_FtsE"/>
    <property type="match status" value="1"/>
</dbReference>
<dbReference type="GO" id="GO:0016887">
    <property type="term" value="F:ATP hydrolysis activity"/>
    <property type="evidence" value="ECO:0007669"/>
    <property type="project" value="InterPro"/>
</dbReference>
<dbReference type="InterPro" id="IPR003593">
    <property type="entry name" value="AAA+_ATPase"/>
</dbReference>
<keyword evidence="2" id="KW-0813">Transport</keyword>
<dbReference type="EMBL" id="FQXU01000006">
    <property type="protein sequence ID" value="SHI12854.1"/>
    <property type="molecule type" value="Genomic_DNA"/>
</dbReference>
<reference evidence="6 7" key="1">
    <citation type="submission" date="2016-11" db="EMBL/GenBank/DDBJ databases">
        <authorList>
            <person name="Jaros S."/>
            <person name="Januszkiewicz K."/>
            <person name="Wedrychowicz H."/>
        </authorList>
    </citation>
    <scope>NUCLEOTIDE SEQUENCE [LARGE SCALE GENOMIC DNA]</scope>
    <source>
        <strain evidence="6 7">DSM 6191</strain>
    </source>
</reference>
<accession>A0A1M5YLX9</accession>
<evidence type="ECO:0000256" key="1">
    <source>
        <dbReference type="ARBA" id="ARBA00005417"/>
    </source>
</evidence>
<organism evidence="6 7">
    <name type="scientific">Clostridium intestinale DSM 6191</name>
    <dbReference type="NCBI Taxonomy" id="1121320"/>
    <lineage>
        <taxon>Bacteria</taxon>
        <taxon>Bacillati</taxon>
        <taxon>Bacillota</taxon>
        <taxon>Clostridia</taxon>
        <taxon>Eubacteriales</taxon>
        <taxon>Clostridiaceae</taxon>
        <taxon>Clostridium</taxon>
    </lineage>
</organism>
<dbReference type="Pfam" id="PF00005">
    <property type="entry name" value="ABC_tran"/>
    <property type="match status" value="1"/>
</dbReference>
<comment type="similarity">
    <text evidence="1">Belongs to the ABC transporter superfamily.</text>
</comment>
<feature type="domain" description="ABC transporter" evidence="5">
    <location>
        <begin position="7"/>
        <end position="234"/>
    </location>
</feature>
<dbReference type="InterPro" id="IPR017911">
    <property type="entry name" value="MacB-like_ATP-bd"/>
</dbReference>
<dbReference type="GO" id="GO:0022857">
    <property type="term" value="F:transmembrane transporter activity"/>
    <property type="evidence" value="ECO:0007669"/>
    <property type="project" value="UniProtKB-ARBA"/>
</dbReference>
<dbReference type="PANTHER" id="PTHR42798">
    <property type="entry name" value="LIPOPROTEIN-RELEASING SYSTEM ATP-BINDING PROTEIN LOLD"/>
    <property type="match status" value="1"/>
</dbReference>